<reference evidence="1" key="1">
    <citation type="submission" date="2021-06" db="EMBL/GenBank/DDBJ databases">
        <authorList>
            <person name="Gannon L."/>
            <person name="Redgwell R T."/>
            <person name="Michniewski S."/>
            <person name="Harrison D C."/>
            <person name="Millard A."/>
        </authorList>
    </citation>
    <scope>NUCLEOTIDE SEQUENCE</scope>
</reference>
<name>A0A8D9CDQ4_9VIRU</name>
<protein>
    <submittedName>
        <fullName evidence="1">Uncharacterized protein</fullName>
    </submittedName>
</protein>
<accession>A0A8D9CDQ4</accession>
<dbReference type="EMBL" id="OU342829">
    <property type="protein sequence ID" value="CAG7581418.1"/>
    <property type="molecule type" value="Genomic_DNA"/>
</dbReference>
<gene>
    <name evidence="1" type="ORF">SLAVMIC_00832</name>
</gene>
<sequence length="179" mass="21751">MFILIMNFIKRYLKKRRLLKLWKKEADSYERGNSPYSNYYDLYVWKAEAYKRGIGRLNGERQGKYLFETSLQDVRDEWNPKFMLTEEKEYRDYLNQYICDNVVPIINSVFEDDSLWKKREKDLVVETLTEYSKDGELSVDQYMDKLDQFGFLAGDYMTFKQWKRQKSLDKLLNKGIEDE</sequence>
<evidence type="ECO:0000313" key="1">
    <source>
        <dbReference type="EMBL" id="CAG7581418.1"/>
    </source>
</evidence>
<proteinExistence type="predicted"/>
<organism evidence="1">
    <name type="scientific">uncultured marine phage</name>
    <dbReference type="NCBI Taxonomy" id="707152"/>
    <lineage>
        <taxon>Viruses</taxon>
        <taxon>environmental samples</taxon>
    </lineage>
</organism>